<dbReference type="InParanoid" id="A0A2P5FUS8"/>
<comment type="caution">
    <text evidence="1">The sequence shown here is derived from an EMBL/GenBank/DDBJ whole genome shotgun (WGS) entry which is preliminary data.</text>
</comment>
<reference evidence="2" key="1">
    <citation type="submission" date="2016-06" db="EMBL/GenBank/DDBJ databases">
        <title>Parallel loss of symbiosis genes in relatives of nitrogen-fixing non-legume Parasponia.</title>
        <authorList>
            <person name="Van Velzen R."/>
            <person name="Holmer R."/>
            <person name="Bu F."/>
            <person name="Rutten L."/>
            <person name="Van Zeijl A."/>
            <person name="Liu W."/>
            <person name="Santuari L."/>
            <person name="Cao Q."/>
            <person name="Sharma T."/>
            <person name="Shen D."/>
            <person name="Roswanjaya Y."/>
            <person name="Wardhani T."/>
            <person name="Kalhor M.S."/>
            <person name="Jansen J."/>
            <person name="Van den Hoogen J."/>
            <person name="Gungor B."/>
            <person name="Hartog M."/>
            <person name="Hontelez J."/>
            <person name="Verver J."/>
            <person name="Yang W.-C."/>
            <person name="Schijlen E."/>
            <person name="Repin R."/>
            <person name="Schilthuizen M."/>
            <person name="Schranz E."/>
            <person name="Heidstra R."/>
            <person name="Miyata K."/>
            <person name="Fedorova E."/>
            <person name="Kohlen W."/>
            <person name="Bisseling T."/>
            <person name="Smit S."/>
            <person name="Geurts R."/>
        </authorList>
    </citation>
    <scope>NUCLEOTIDE SEQUENCE [LARGE SCALE GENOMIC DNA]</scope>
    <source>
        <strain evidence="2">cv. RG33-2</strain>
    </source>
</reference>
<evidence type="ECO:0000313" key="2">
    <source>
        <dbReference type="Proteomes" id="UP000237000"/>
    </source>
</evidence>
<dbReference type="Proteomes" id="UP000237000">
    <property type="component" value="Unassembled WGS sequence"/>
</dbReference>
<proteinExistence type="predicted"/>
<evidence type="ECO:0000313" key="1">
    <source>
        <dbReference type="EMBL" id="POO01546.1"/>
    </source>
</evidence>
<sequence length="109" mass="12751">MERVVDYMVPWTLLAPVLHELLLLCRLEEHIGPCPIDHFQQLTPEMMSLSFTCLCYVIIGMNKTRVGDVCEELLRDWQCRAMFLKRLGFRIGFLFELLKRATFAFVGLL</sequence>
<gene>
    <name evidence="1" type="ORF">TorRG33x02_028530</name>
</gene>
<accession>A0A2P5FUS8</accession>
<keyword evidence="2" id="KW-1185">Reference proteome</keyword>
<name>A0A2P5FUS8_TREOI</name>
<protein>
    <submittedName>
        <fullName evidence="1">Uncharacterized protein</fullName>
    </submittedName>
</protein>
<dbReference type="EMBL" id="JXTC01000008">
    <property type="protein sequence ID" value="POO01546.1"/>
    <property type="molecule type" value="Genomic_DNA"/>
</dbReference>
<dbReference type="AlphaFoldDB" id="A0A2P5FUS8"/>
<organism evidence="1 2">
    <name type="scientific">Trema orientale</name>
    <name type="common">Charcoal tree</name>
    <name type="synonym">Celtis orientalis</name>
    <dbReference type="NCBI Taxonomy" id="63057"/>
    <lineage>
        <taxon>Eukaryota</taxon>
        <taxon>Viridiplantae</taxon>
        <taxon>Streptophyta</taxon>
        <taxon>Embryophyta</taxon>
        <taxon>Tracheophyta</taxon>
        <taxon>Spermatophyta</taxon>
        <taxon>Magnoliopsida</taxon>
        <taxon>eudicotyledons</taxon>
        <taxon>Gunneridae</taxon>
        <taxon>Pentapetalae</taxon>
        <taxon>rosids</taxon>
        <taxon>fabids</taxon>
        <taxon>Rosales</taxon>
        <taxon>Cannabaceae</taxon>
        <taxon>Trema</taxon>
    </lineage>
</organism>